<keyword evidence="1" id="KW-0175">Coiled coil</keyword>
<dbReference type="InterPro" id="IPR045063">
    <property type="entry name" value="Dynamin_N"/>
</dbReference>
<keyword evidence="3" id="KW-0472">Membrane</keyword>
<keyword evidence="6" id="KW-1185">Reference proteome</keyword>
<protein>
    <submittedName>
        <fullName evidence="5">Dynamin family protein</fullName>
    </submittedName>
</protein>
<proteinExistence type="predicted"/>
<dbReference type="AlphaFoldDB" id="A0A542DL10"/>
<dbReference type="PANTHER" id="PTHR43681:SF1">
    <property type="entry name" value="SARCALUMENIN"/>
    <property type="match status" value="1"/>
</dbReference>
<sequence length="612" mass="67093">MTAPSPGKPALPTQVKQARETLLGMLRELDPEAGRWVEDLRRARSGKPSVVVVGETKRGKSSLVNALLATQGLSPVDADVATATYLVFEHAEQWSAQACYPGQLAPVGFELEELPRWSSATHELPEGQLPPRYVEVAGPVPLLERLSIVDTPGVGGLDTAHGELAMEAAANATALLFVVDASAPFTASELHFLREMSDRVETVLFALSKTDQFRGWREVREANRRLLAEHAPRFAEAVLHPVSPRMFEMAGKAGGEQAAAMVREKSGIAELQSALQELLVGRSAMLGEANTLRALSTALGEQHARLQAERRALSSGEAEAASLRERRDELAAQRRTSTRGWQLKLRGEVQRARLEIGHETSRQMRDAQSYFRQQIDAAKREQLAELPRQVDMTLQAVSQRMSTMLAQRLNQVTDAALAELFSAEELEVIRAQFARAGGPPVVLRPPDKRPPTAEDKLLVFMGVSGGVGAGKLVALPLAGALASSVVLPATIVIGLGAGWWMARTRRHAADKQHMKQWLVESIADARSTLDQLVAEQLIEAEQQLSLALDEALSRRIEAIEAELKEVDKTIKMDAQERSKKLTQVTKRIKEVTEGRDRAEQFLGRIRALRDQS</sequence>
<dbReference type="InterPro" id="IPR027417">
    <property type="entry name" value="P-loop_NTPase"/>
</dbReference>
<reference evidence="5 6" key="1">
    <citation type="submission" date="2019-06" db="EMBL/GenBank/DDBJ databases">
        <title>Sequencing the genomes of 1000 actinobacteria strains.</title>
        <authorList>
            <person name="Klenk H.-P."/>
        </authorList>
    </citation>
    <scope>NUCLEOTIDE SEQUENCE [LARGE SCALE GENOMIC DNA]</scope>
    <source>
        <strain evidence="5 6">DSM 45679</strain>
    </source>
</reference>
<dbReference type="Gene3D" id="3.40.50.300">
    <property type="entry name" value="P-loop containing nucleotide triphosphate hydrolases"/>
    <property type="match status" value="1"/>
</dbReference>
<feature type="coiled-coil region" evidence="1">
    <location>
        <begin position="549"/>
        <end position="576"/>
    </location>
</feature>
<evidence type="ECO:0000256" key="1">
    <source>
        <dbReference type="SAM" id="Coils"/>
    </source>
</evidence>
<dbReference type="Pfam" id="PF00350">
    <property type="entry name" value="Dynamin_N"/>
    <property type="match status" value="1"/>
</dbReference>
<comment type="caution">
    <text evidence="5">The sequence shown here is derived from an EMBL/GenBank/DDBJ whole genome shotgun (WGS) entry which is preliminary data.</text>
</comment>
<evidence type="ECO:0000313" key="6">
    <source>
        <dbReference type="Proteomes" id="UP000320876"/>
    </source>
</evidence>
<keyword evidence="3" id="KW-1133">Transmembrane helix</keyword>
<feature type="domain" description="Dynamin N-terminal" evidence="4">
    <location>
        <begin position="50"/>
        <end position="204"/>
    </location>
</feature>
<name>A0A542DL10_AMYCI</name>
<dbReference type="PANTHER" id="PTHR43681">
    <property type="entry name" value="TRANSMEMBRANE GTPASE FZO"/>
    <property type="match status" value="1"/>
</dbReference>
<dbReference type="OrthoDB" id="4746525at2"/>
<dbReference type="RefSeq" id="WP_141999540.1">
    <property type="nucleotide sequence ID" value="NZ_VFML01000001.1"/>
</dbReference>
<dbReference type="EMBL" id="VFML01000001">
    <property type="protein sequence ID" value="TQJ03768.1"/>
    <property type="molecule type" value="Genomic_DNA"/>
</dbReference>
<gene>
    <name evidence="5" type="ORF">FB471_3536</name>
</gene>
<feature type="region of interest" description="Disordered" evidence="2">
    <location>
        <begin position="311"/>
        <end position="337"/>
    </location>
</feature>
<dbReference type="Proteomes" id="UP000320876">
    <property type="component" value="Unassembled WGS sequence"/>
</dbReference>
<keyword evidence="3" id="KW-0812">Transmembrane</keyword>
<dbReference type="SUPFAM" id="SSF52540">
    <property type="entry name" value="P-loop containing nucleoside triphosphate hydrolases"/>
    <property type="match status" value="1"/>
</dbReference>
<feature type="compositionally biased region" description="Basic and acidic residues" evidence="2">
    <location>
        <begin position="322"/>
        <end position="332"/>
    </location>
</feature>
<feature type="transmembrane region" description="Helical" evidence="3">
    <location>
        <begin position="480"/>
        <end position="502"/>
    </location>
</feature>
<accession>A0A542DL10</accession>
<evidence type="ECO:0000256" key="2">
    <source>
        <dbReference type="SAM" id="MobiDB-lite"/>
    </source>
</evidence>
<dbReference type="InterPro" id="IPR051943">
    <property type="entry name" value="TRAFAC_Dynamin-like_GTPase"/>
</dbReference>
<evidence type="ECO:0000259" key="4">
    <source>
        <dbReference type="Pfam" id="PF00350"/>
    </source>
</evidence>
<organism evidence="5 6">
    <name type="scientific">Amycolatopsis cihanbeyliensis</name>
    <dbReference type="NCBI Taxonomy" id="1128664"/>
    <lineage>
        <taxon>Bacteria</taxon>
        <taxon>Bacillati</taxon>
        <taxon>Actinomycetota</taxon>
        <taxon>Actinomycetes</taxon>
        <taxon>Pseudonocardiales</taxon>
        <taxon>Pseudonocardiaceae</taxon>
        <taxon>Amycolatopsis</taxon>
    </lineage>
</organism>
<evidence type="ECO:0000313" key="5">
    <source>
        <dbReference type="EMBL" id="TQJ03768.1"/>
    </source>
</evidence>
<evidence type="ECO:0000256" key="3">
    <source>
        <dbReference type="SAM" id="Phobius"/>
    </source>
</evidence>